<gene>
    <name evidence="2" type="ORF">HMPREF3186_00832</name>
</gene>
<dbReference type="Proteomes" id="UP000070355">
    <property type="component" value="Unassembled WGS sequence"/>
</dbReference>
<dbReference type="OrthoDB" id="5881184at2"/>
<evidence type="ECO:0000313" key="3">
    <source>
        <dbReference type="Proteomes" id="UP000070355"/>
    </source>
</evidence>
<evidence type="ECO:0000256" key="1">
    <source>
        <dbReference type="SAM" id="Coils"/>
    </source>
</evidence>
<dbReference type="InterPro" id="IPR029063">
    <property type="entry name" value="SAM-dependent_MTases_sf"/>
</dbReference>
<evidence type="ECO:0000313" key="2">
    <source>
        <dbReference type="EMBL" id="KXB60335.1"/>
    </source>
</evidence>
<evidence type="ECO:0008006" key="4">
    <source>
        <dbReference type="Google" id="ProtNLM"/>
    </source>
</evidence>
<accession>A0A133ZY12</accession>
<dbReference type="PIRSF" id="PIRSF018637">
    <property type="entry name" value="TrmK"/>
    <property type="match status" value="1"/>
</dbReference>
<proteinExistence type="predicted"/>
<dbReference type="EMBL" id="LSDC01000057">
    <property type="protein sequence ID" value="KXB60335.1"/>
    <property type="molecule type" value="Genomic_DNA"/>
</dbReference>
<reference evidence="3" key="1">
    <citation type="submission" date="2016-01" db="EMBL/GenBank/DDBJ databases">
        <authorList>
            <person name="Mitreva M."/>
            <person name="Pepin K.H."/>
            <person name="Mihindukulasuriya K.A."/>
            <person name="Fulton R."/>
            <person name="Fronick C."/>
            <person name="O'Laughlin M."/>
            <person name="Miner T."/>
            <person name="Herter B."/>
            <person name="Rosa B.A."/>
            <person name="Cordes M."/>
            <person name="Tomlinson C."/>
            <person name="Wollam A."/>
            <person name="Palsikar V.B."/>
            <person name="Mardis E.R."/>
            <person name="Wilson R.K."/>
        </authorList>
    </citation>
    <scope>NUCLEOTIDE SEQUENCE [LARGE SCALE GENOMIC DNA]</scope>
    <source>
        <strain evidence="3">DNF01167</strain>
    </source>
</reference>
<dbReference type="PANTHER" id="PTHR38451:SF1">
    <property type="entry name" value="TRNA (ADENINE(22)-N(1))-METHYLTRANSFERASE"/>
    <property type="match status" value="1"/>
</dbReference>
<dbReference type="STRING" id="1379.HMPREF3186_00832"/>
<protein>
    <recommendedName>
        <fullName evidence="4">tRNA (Adenine-N(1))-methyltransferase</fullName>
    </recommendedName>
</protein>
<dbReference type="GO" id="GO:0160105">
    <property type="term" value="F:tRNA (adenine(22)-N1)-methyltransferase activity"/>
    <property type="evidence" value="ECO:0007669"/>
    <property type="project" value="InterPro"/>
</dbReference>
<name>A0A133ZY12_9BACL</name>
<dbReference type="PANTHER" id="PTHR38451">
    <property type="entry name" value="TRNA (ADENINE(22)-N(1))-METHYLTRANSFERASE"/>
    <property type="match status" value="1"/>
</dbReference>
<dbReference type="Gene3D" id="1.10.287.1890">
    <property type="match status" value="1"/>
</dbReference>
<feature type="coiled-coil region" evidence="1">
    <location>
        <begin position="183"/>
        <end position="217"/>
    </location>
</feature>
<dbReference type="InterPro" id="IPR006901">
    <property type="entry name" value="TrmK"/>
</dbReference>
<keyword evidence="1" id="KW-0175">Coiled coil</keyword>
<organism evidence="2 3">
    <name type="scientific">Gemella haemolysans</name>
    <dbReference type="NCBI Taxonomy" id="1379"/>
    <lineage>
        <taxon>Bacteria</taxon>
        <taxon>Bacillati</taxon>
        <taxon>Bacillota</taxon>
        <taxon>Bacilli</taxon>
        <taxon>Bacillales</taxon>
        <taxon>Gemellaceae</taxon>
        <taxon>Gemella</taxon>
    </lineage>
</organism>
<dbReference type="SUPFAM" id="SSF53335">
    <property type="entry name" value="S-adenosyl-L-methionine-dependent methyltransferases"/>
    <property type="match status" value="1"/>
</dbReference>
<dbReference type="Gene3D" id="3.40.50.150">
    <property type="entry name" value="Vaccinia Virus protein VP39"/>
    <property type="match status" value="1"/>
</dbReference>
<dbReference type="AlphaFoldDB" id="A0A133ZY12"/>
<comment type="caution">
    <text evidence="2">The sequence shown here is derived from an EMBL/GenBank/DDBJ whole genome shotgun (WGS) entry which is preliminary data.</text>
</comment>
<dbReference type="PATRIC" id="fig|1379.3.peg.814"/>
<dbReference type="RefSeq" id="WP_060914032.1">
    <property type="nucleotide sequence ID" value="NZ_JAGZGJ010000045.1"/>
</dbReference>
<dbReference type="Pfam" id="PF04816">
    <property type="entry name" value="TrmK"/>
    <property type="match status" value="1"/>
</dbReference>
<sequence length="226" mass="25508">MLAINKRLQLVAEYVENRRLADIGSDHAYLPIYLAKNNKIDYAVAGEIVEGPHKVSIKNVREEGLVGTIDCRKAAGLDAIELSDNIEVITICGMGGKLIADILEKGKEKLANKPNLVLQPNVGENFVREKLQELGYEITAENIIEEDGHIYEIIVAKPGVMKLSEDEINFGKYLLVEKNELFVKKQKQELSKIEYILNQLEKANEVQENKVAEFKNKYKKILEIIS</sequence>